<name>A0A838XWF7_9GAMM</name>
<accession>A0A838XWF7</accession>
<protein>
    <submittedName>
        <fullName evidence="2">Class I SAM-dependent methyltransferase</fullName>
    </submittedName>
</protein>
<keyword evidence="2" id="KW-0808">Transferase</keyword>
<dbReference type="InterPro" id="IPR013216">
    <property type="entry name" value="Methyltransf_11"/>
</dbReference>
<dbReference type="SUPFAM" id="SSF53335">
    <property type="entry name" value="S-adenosyl-L-methionine-dependent methyltransferases"/>
    <property type="match status" value="1"/>
</dbReference>
<proteinExistence type="predicted"/>
<dbReference type="GO" id="GO:0008757">
    <property type="term" value="F:S-adenosylmethionine-dependent methyltransferase activity"/>
    <property type="evidence" value="ECO:0007669"/>
    <property type="project" value="InterPro"/>
</dbReference>
<dbReference type="Gene3D" id="3.40.50.150">
    <property type="entry name" value="Vaccinia Virus protein VP39"/>
    <property type="match status" value="1"/>
</dbReference>
<dbReference type="InterPro" id="IPR029063">
    <property type="entry name" value="SAM-dependent_MTases_sf"/>
</dbReference>
<dbReference type="AlphaFoldDB" id="A0A838XWF7"/>
<sequence length="275" mass="32119">MNKDQKVIEDFGDEWTDFTYENKTIGQVELVKNFNQYFSIFPWKDISDQAEGFDMGCGSGRWAQFVAPKVNLLNCIEPSKALDVAKVNLKKLDNISFYRETTDSCSLNDQSQDFGYCLGVLHHIPDTQKALSDCARLLKKGAPFLLYLYYNLDNKPIWYRYIWKLSDFLRNIISILPRSLKKAVCSSIAALIYFPLSRTALFFEFLGFNVSNFLLSDYRNKPFYQMRNDALDRFGTRLEQRFSRQQIEDMLLDSGFRDVSFSEDMPFWTSISYKS</sequence>
<keyword evidence="2" id="KW-0489">Methyltransferase</keyword>
<evidence type="ECO:0000259" key="1">
    <source>
        <dbReference type="Pfam" id="PF08241"/>
    </source>
</evidence>
<evidence type="ECO:0000313" key="2">
    <source>
        <dbReference type="EMBL" id="MBA4692964.1"/>
    </source>
</evidence>
<dbReference type="Proteomes" id="UP000551848">
    <property type="component" value="Unassembled WGS sequence"/>
</dbReference>
<organism evidence="2 3">
    <name type="scientific">SAR86 cluster bacterium</name>
    <dbReference type="NCBI Taxonomy" id="2030880"/>
    <lineage>
        <taxon>Bacteria</taxon>
        <taxon>Pseudomonadati</taxon>
        <taxon>Pseudomonadota</taxon>
        <taxon>Gammaproteobacteria</taxon>
        <taxon>SAR86 cluster</taxon>
    </lineage>
</organism>
<reference evidence="2 3" key="1">
    <citation type="submission" date="2020-06" db="EMBL/GenBank/DDBJ databases">
        <title>Dysbiosis in marine aquaculture revealed through microbiome analysis: reverse ecology for environmental sustainability.</title>
        <authorList>
            <person name="Haro-Moreno J.M."/>
            <person name="Coutinho F.H."/>
            <person name="Zaragoza-Solas A."/>
            <person name="Picazo A."/>
            <person name="Almagro-Moreno S."/>
            <person name="Lopez-Perez M."/>
        </authorList>
    </citation>
    <scope>NUCLEOTIDE SEQUENCE [LARGE SCALE GENOMIC DNA]</scope>
    <source>
        <strain evidence="2">MCMED-G41</strain>
    </source>
</reference>
<evidence type="ECO:0000313" key="3">
    <source>
        <dbReference type="Proteomes" id="UP000551848"/>
    </source>
</evidence>
<feature type="domain" description="Methyltransferase type 11" evidence="1">
    <location>
        <begin position="54"/>
        <end position="144"/>
    </location>
</feature>
<comment type="caution">
    <text evidence="2">The sequence shown here is derived from an EMBL/GenBank/DDBJ whole genome shotgun (WGS) entry which is preliminary data.</text>
</comment>
<dbReference type="GO" id="GO:0032259">
    <property type="term" value="P:methylation"/>
    <property type="evidence" value="ECO:0007669"/>
    <property type="project" value="UniProtKB-KW"/>
</dbReference>
<gene>
    <name evidence="2" type="ORF">H2072_04375</name>
</gene>
<dbReference type="CDD" id="cd02440">
    <property type="entry name" value="AdoMet_MTases"/>
    <property type="match status" value="1"/>
</dbReference>
<dbReference type="Pfam" id="PF08241">
    <property type="entry name" value="Methyltransf_11"/>
    <property type="match status" value="1"/>
</dbReference>
<dbReference type="EMBL" id="JACETL010000064">
    <property type="protein sequence ID" value="MBA4692964.1"/>
    <property type="molecule type" value="Genomic_DNA"/>
</dbReference>